<dbReference type="EMBL" id="JALJOS010000019">
    <property type="protein sequence ID" value="KAK9826994.1"/>
    <property type="molecule type" value="Genomic_DNA"/>
</dbReference>
<keyword evidence="3" id="KW-0378">Hydrolase</keyword>
<dbReference type="Gene3D" id="6.20.330.10">
    <property type="match status" value="1"/>
</dbReference>
<evidence type="ECO:0000256" key="1">
    <source>
        <dbReference type="ARBA" id="ARBA00008683"/>
    </source>
</evidence>
<dbReference type="Gene3D" id="3.90.226.10">
    <property type="entry name" value="2-enoyl-CoA Hydratase, Chain A, domain 1"/>
    <property type="match status" value="1"/>
</dbReference>
<evidence type="ECO:0000256" key="2">
    <source>
        <dbReference type="ARBA" id="ARBA00022670"/>
    </source>
</evidence>
<evidence type="ECO:0000313" key="7">
    <source>
        <dbReference type="Proteomes" id="UP001438707"/>
    </source>
</evidence>
<dbReference type="CDD" id="cd07023">
    <property type="entry name" value="S49_Sppa_N_C"/>
    <property type="match status" value="1"/>
</dbReference>
<comment type="similarity">
    <text evidence="1">Belongs to the peptidase S49 family.</text>
</comment>
<reference evidence="6 7" key="1">
    <citation type="journal article" date="2024" name="Nat. Commun.">
        <title>Phylogenomics reveals the evolutionary origins of lichenization in chlorophyte algae.</title>
        <authorList>
            <person name="Puginier C."/>
            <person name="Libourel C."/>
            <person name="Otte J."/>
            <person name="Skaloud P."/>
            <person name="Haon M."/>
            <person name="Grisel S."/>
            <person name="Petersen M."/>
            <person name="Berrin J.G."/>
            <person name="Delaux P.M."/>
            <person name="Dal Grande F."/>
            <person name="Keller J."/>
        </authorList>
    </citation>
    <scope>NUCLEOTIDE SEQUENCE [LARGE SCALE GENOMIC DNA]</scope>
    <source>
        <strain evidence="6 7">SAG 2145</strain>
    </source>
</reference>
<dbReference type="SUPFAM" id="SSF52096">
    <property type="entry name" value="ClpP/crotonase"/>
    <property type="match status" value="1"/>
</dbReference>
<evidence type="ECO:0000259" key="5">
    <source>
        <dbReference type="Pfam" id="PF01343"/>
    </source>
</evidence>
<dbReference type="InterPro" id="IPR047272">
    <property type="entry name" value="S49_SppA_C"/>
</dbReference>
<dbReference type="AlphaFoldDB" id="A0AAW1QZQ3"/>
<keyword evidence="7" id="KW-1185">Reference proteome</keyword>
<evidence type="ECO:0000256" key="3">
    <source>
        <dbReference type="ARBA" id="ARBA00022801"/>
    </source>
</evidence>
<dbReference type="PANTHER" id="PTHR42987">
    <property type="entry name" value="PEPTIDASE S49"/>
    <property type="match status" value="1"/>
</dbReference>
<dbReference type="GO" id="GO:0008236">
    <property type="term" value="F:serine-type peptidase activity"/>
    <property type="evidence" value="ECO:0007669"/>
    <property type="project" value="UniProtKB-KW"/>
</dbReference>
<evidence type="ECO:0000256" key="4">
    <source>
        <dbReference type="ARBA" id="ARBA00022825"/>
    </source>
</evidence>
<keyword evidence="4" id="KW-0720">Serine protease</keyword>
<feature type="domain" description="Peptidase S49" evidence="5">
    <location>
        <begin position="95"/>
        <end position="231"/>
    </location>
</feature>
<dbReference type="InterPro" id="IPR002142">
    <property type="entry name" value="Peptidase_S49"/>
</dbReference>
<protein>
    <recommendedName>
        <fullName evidence="5">Peptidase S49 domain-containing protein</fullName>
    </recommendedName>
</protein>
<dbReference type="GO" id="GO:0006508">
    <property type="term" value="P:proteolysis"/>
    <property type="evidence" value="ECO:0007669"/>
    <property type="project" value="UniProtKB-KW"/>
</dbReference>
<dbReference type="PANTHER" id="PTHR42987:SF8">
    <property type="entry name" value="PROTEINASE"/>
    <property type="match status" value="1"/>
</dbReference>
<gene>
    <name evidence="6" type="ORF">WJX74_002965</name>
</gene>
<dbReference type="Pfam" id="PF01343">
    <property type="entry name" value="Peptidase_S49"/>
    <property type="match status" value="1"/>
</dbReference>
<keyword evidence="2" id="KW-0645">Protease</keyword>
<dbReference type="InterPro" id="IPR029045">
    <property type="entry name" value="ClpP/crotonase-like_dom_sf"/>
</dbReference>
<comment type="caution">
    <text evidence="6">The sequence shown here is derived from an EMBL/GenBank/DDBJ whole genome shotgun (WGS) entry which is preliminary data.</text>
</comment>
<evidence type="ECO:0000313" key="6">
    <source>
        <dbReference type="EMBL" id="KAK9826994.1"/>
    </source>
</evidence>
<organism evidence="6 7">
    <name type="scientific">Apatococcus lobatus</name>
    <dbReference type="NCBI Taxonomy" id="904363"/>
    <lineage>
        <taxon>Eukaryota</taxon>
        <taxon>Viridiplantae</taxon>
        <taxon>Chlorophyta</taxon>
        <taxon>core chlorophytes</taxon>
        <taxon>Trebouxiophyceae</taxon>
        <taxon>Chlorellales</taxon>
        <taxon>Chlorellaceae</taxon>
        <taxon>Apatococcus</taxon>
    </lineage>
</organism>
<accession>A0AAW1QZQ3</accession>
<name>A0AAW1QZQ3_9CHLO</name>
<sequence>MNRFSRLWSMGRHHRSPLVNVVKLQGIIAPSDGLRGAAASRLLNLDRAEKWLTKAFDKRLGPSAVALCINSPGGSPGQTEQLFRFIRRLAADSPNLPVYTFVEDVAASGGYWLACAGDKVYGLETSVVGSIGVIAPSFGVVDLMKKLGVERRVHTAGEAKAQLDPFRPEQPEEIARLEELLQGLHSSFKAAILDRRKALDLQNNPDLFSGRAWTGQQGVLLGLMDGIQDMHSCMRDKFGPKTRFMLCSERPSRGLSALLTSTILPGGQNLESAAYAAAAGFVRALTDEAAERAMMARYGL</sequence>
<proteinExistence type="inferred from homology"/>
<dbReference type="Proteomes" id="UP001438707">
    <property type="component" value="Unassembled WGS sequence"/>
</dbReference>